<name>A0A345YED0_9SPHN</name>
<reference evidence="3" key="1">
    <citation type="submission" date="2018-07" db="EMBL/GenBank/DDBJ databases">
        <title>Genome sequence of Erythrobacter strain YH-07, an antagonistic bacterium isolated from Yellow Sea.</title>
        <authorList>
            <person name="Tang T."/>
            <person name="Liu Q."/>
            <person name="Sun X."/>
        </authorList>
    </citation>
    <scope>NUCLEOTIDE SEQUENCE [LARGE SCALE GENOMIC DNA]</scope>
    <source>
        <strain evidence="3">YH-07</strain>
    </source>
</reference>
<proteinExistence type="predicted"/>
<accession>A0A345YED0</accession>
<dbReference type="AlphaFoldDB" id="A0A345YED0"/>
<gene>
    <name evidence="2" type="ORF">DVR09_07970</name>
</gene>
<organism evidence="2 3">
    <name type="scientific">Erythrobacter aureus</name>
    <dbReference type="NCBI Taxonomy" id="2182384"/>
    <lineage>
        <taxon>Bacteria</taxon>
        <taxon>Pseudomonadati</taxon>
        <taxon>Pseudomonadota</taxon>
        <taxon>Alphaproteobacteria</taxon>
        <taxon>Sphingomonadales</taxon>
        <taxon>Erythrobacteraceae</taxon>
        <taxon>Erythrobacter/Porphyrobacter group</taxon>
        <taxon>Erythrobacter</taxon>
    </lineage>
</organism>
<sequence length="82" mass="8865">MQQLIRTSKPFGAAIARQRKAKGLTQSSLASKVNTRQATISDLENGKGGTRLDIVFAILAALDLDICLQSRSAAKTRMSDIF</sequence>
<evidence type="ECO:0000313" key="3">
    <source>
        <dbReference type="Proteomes" id="UP000254508"/>
    </source>
</evidence>
<dbReference type="EMBL" id="CP031357">
    <property type="protein sequence ID" value="AXK42282.1"/>
    <property type="molecule type" value="Genomic_DNA"/>
</dbReference>
<protein>
    <submittedName>
        <fullName evidence="2">XRE family transcriptional regulator</fullName>
    </submittedName>
</protein>
<dbReference type="Proteomes" id="UP000254508">
    <property type="component" value="Chromosome"/>
</dbReference>
<dbReference type="Gene3D" id="1.10.260.40">
    <property type="entry name" value="lambda repressor-like DNA-binding domains"/>
    <property type="match status" value="1"/>
</dbReference>
<evidence type="ECO:0000259" key="1">
    <source>
        <dbReference type="PROSITE" id="PS50943"/>
    </source>
</evidence>
<dbReference type="InterPro" id="IPR001387">
    <property type="entry name" value="Cro/C1-type_HTH"/>
</dbReference>
<dbReference type="SMART" id="SM00530">
    <property type="entry name" value="HTH_XRE"/>
    <property type="match status" value="1"/>
</dbReference>
<dbReference type="SUPFAM" id="SSF47413">
    <property type="entry name" value="lambda repressor-like DNA-binding domains"/>
    <property type="match status" value="1"/>
</dbReference>
<dbReference type="Pfam" id="PF01381">
    <property type="entry name" value="HTH_3"/>
    <property type="match status" value="1"/>
</dbReference>
<dbReference type="CDD" id="cd00093">
    <property type="entry name" value="HTH_XRE"/>
    <property type="match status" value="1"/>
</dbReference>
<dbReference type="PROSITE" id="PS50943">
    <property type="entry name" value="HTH_CROC1"/>
    <property type="match status" value="1"/>
</dbReference>
<feature type="domain" description="HTH cro/C1-type" evidence="1">
    <location>
        <begin position="15"/>
        <end position="69"/>
    </location>
</feature>
<keyword evidence="3" id="KW-1185">Reference proteome</keyword>
<dbReference type="KEGG" id="err:DVR09_07970"/>
<dbReference type="GO" id="GO:0003677">
    <property type="term" value="F:DNA binding"/>
    <property type="evidence" value="ECO:0007669"/>
    <property type="project" value="InterPro"/>
</dbReference>
<dbReference type="OrthoDB" id="9154356at2"/>
<evidence type="ECO:0000313" key="2">
    <source>
        <dbReference type="EMBL" id="AXK42282.1"/>
    </source>
</evidence>
<dbReference type="RefSeq" id="WP_115416463.1">
    <property type="nucleotide sequence ID" value="NZ_CP031357.1"/>
</dbReference>
<dbReference type="InterPro" id="IPR010982">
    <property type="entry name" value="Lambda_DNA-bd_dom_sf"/>
</dbReference>